<dbReference type="RefSeq" id="WP_070666291.1">
    <property type="nucleotide sequence ID" value="NZ_QSIO01000002.1"/>
</dbReference>
<feature type="signal peptide" evidence="2">
    <location>
        <begin position="1"/>
        <end position="22"/>
    </location>
</feature>
<reference evidence="4 5" key="1">
    <citation type="submission" date="2018-08" db="EMBL/GenBank/DDBJ databases">
        <title>A genome reference for cultivated species of the human gut microbiota.</title>
        <authorList>
            <person name="Zou Y."/>
            <person name="Xue W."/>
            <person name="Luo G."/>
        </authorList>
    </citation>
    <scope>NUCLEOTIDE SEQUENCE [LARGE SCALE GENOMIC DNA]</scope>
    <source>
        <strain evidence="4 5">AM33-3BH</strain>
    </source>
</reference>
<evidence type="ECO:0000313" key="4">
    <source>
        <dbReference type="EMBL" id="RHC94899.1"/>
    </source>
</evidence>
<protein>
    <submittedName>
        <fullName evidence="4">DUF4352 domain-containing protein</fullName>
    </submittedName>
</protein>
<feature type="domain" description="DUF4352" evidence="3">
    <location>
        <begin position="60"/>
        <end position="167"/>
    </location>
</feature>
<organism evidence="4 5">
    <name type="scientific">Streptococcus parasanguinis</name>
    <dbReference type="NCBI Taxonomy" id="1318"/>
    <lineage>
        <taxon>Bacteria</taxon>
        <taxon>Bacillati</taxon>
        <taxon>Bacillota</taxon>
        <taxon>Bacilli</taxon>
        <taxon>Lactobacillales</taxon>
        <taxon>Streptococcaceae</taxon>
        <taxon>Streptococcus</taxon>
    </lineage>
</organism>
<keyword evidence="2" id="KW-0732">Signal</keyword>
<sequence>MSKTKKWFGLGVTLLSASILVACGNSSSKSDDTSKEAKTEKKASTEKSSEKKSTYAIGDKIVFDKQAEYTITNVEWTDERNDFDKTNPDKVLKVTYNVKNLSDSDLAVGVDIDLFVGGNKMETYPNTNTMGSISPGRSMEGAVQHFGVKGDGKLELEIKPFAAFNEKPAIVAFDAP</sequence>
<name>A0A414CIR2_STRPA</name>
<evidence type="ECO:0000313" key="5">
    <source>
        <dbReference type="Proteomes" id="UP000285773"/>
    </source>
</evidence>
<gene>
    <name evidence="4" type="ORF">DW820_06055</name>
</gene>
<dbReference type="EMBL" id="QSIO01000002">
    <property type="protein sequence ID" value="RHC94899.1"/>
    <property type="molecule type" value="Genomic_DNA"/>
</dbReference>
<evidence type="ECO:0000259" key="3">
    <source>
        <dbReference type="Pfam" id="PF11611"/>
    </source>
</evidence>
<feature type="compositionally biased region" description="Basic and acidic residues" evidence="1">
    <location>
        <begin position="29"/>
        <end position="53"/>
    </location>
</feature>
<feature type="region of interest" description="Disordered" evidence="1">
    <location>
        <begin position="24"/>
        <end position="53"/>
    </location>
</feature>
<dbReference type="Proteomes" id="UP000285773">
    <property type="component" value="Unassembled WGS sequence"/>
</dbReference>
<dbReference type="InterPro" id="IPR029051">
    <property type="entry name" value="DUF4352"/>
</dbReference>
<proteinExistence type="predicted"/>
<dbReference type="PROSITE" id="PS51257">
    <property type="entry name" value="PROKAR_LIPOPROTEIN"/>
    <property type="match status" value="1"/>
</dbReference>
<dbReference type="Pfam" id="PF11611">
    <property type="entry name" value="DUF4352"/>
    <property type="match status" value="1"/>
</dbReference>
<evidence type="ECO:0000256" key="2">
    <source>
        <dbReference type="SAM" id="SignalP"/>
    </source>
</evidence>
<dbReference type="AlphaFoldDB" id="A0A414CIR2"/>
<evidence type="ECO:0000256" key="1">
    <source>
        <dbReference type="SAM" id="MobiDB-lite"/>
    </source>
</evidence>
<accession>A0A414CIR2</accession>
<comment type="caution">
    <text evidence="4">The sequence shown here is derived from an EMBL/GenBank/DDBJ whole genome shotgun (WGS) entry which is preliminary data.</text>
</comment>
<feature type="chain" id="PRO_5039253534" evidence="2">
    <location>
        <begin position="23"/>
        <end position="176"/>
    </location>
</feature>